<evidence type="ECO:0000313" key="1">
    <source>
        <dbReference type="EMBL" id="KIK78702.1"/>
    </source>
</evidence>
<protein>
    <submittedName>
        <fullName evidence="1">Uncharacterized protein</fullName>
    </submittedName>
</protein>
<dbReference type="InParanoid" id="A0A0D0C6H1"/>
<organism evidence="1 2">
    <name type="scientific">Paxillus rubicundulus Ve08.2h10</name>
    <dbReference type="NCBI Taxonomy" id="930991"/>
    <lineage>
        <taxon>Eukaryota</taxon>
        <taxon>Fungi</taxon>
        <taxon>Dikarya</taxon>
        <taxon>Basidiomycota</taxon>
        <taxon>Agaricomycotina</taxon>
        <taxon>Agaricomycetes</taxon>
        <taxon>Agaricomycetidae</taxon>
        <taxon>Boletales</taxon>
        <taxon>Paxilineae</taxon>
        <taxon>Paxillaceae</taxon>
        <taxon>Paxillus</taxon>
    </lineage>
</organism>
<keyword evidence="2" id="KW-1185">Reference proteome</keyword>
<dbReference type="SUPFAM" id="SSF52540">
    <property type="entry name" value="P-loop containing nucleoside triphosphate hydrolases"/>
    <property type="match status" value="1"/>
</dbReference>
<sequence>MAIPKTLVFHDCKQDTANAATYLDERLPQNIRNHGIVKHYHSDMSAEYLQKAFEDFSSDDGRCRILHATAGCAVG</sequence>
<dbReference type="AlphaFoldDB" id="A0A0D0C6H1"/>
<evidence type="ECO:0000313" key="2">
    <source>
        <dbReference type="Proteomes" id="UP000054538"/>
    </source>
</evidence>
<accession>A0A0D0C6H1</accession>
<dbReference type="Gene3D" id="3.40.50.300">
    <property type="entry name" value="P-loop containing nucleotide triphosphate hydrolases"/>
    <property type="match status" value="1"/>
</dbReference>
<proteinExistence type="predicted"/>
<reference evidence="1 2" key="1">
    <citation type="submission" date="2014-04" db="EMBL/GenBank/DDBJ databases">
        <authorList>
            <consortium name="DOE Joint Genome Institute"/>
            <person name="Kuo A."/>
            <person name="Kohler A."/>
            <person name="Jargeat P."/>
            <person name="Nagy L.G."/>
            <person name="Floudas D."/>
            <person name="Copeland A."/>
            <person name="Barry K.W."/>
            <person name="Cichocki N."/>
            <person name="Veneault-Fourrey C."/>
            <person name="LaButti K."/>
            <person name="Lindquist E.A."/>
            <person name="Lipzen A."/>
            <person name="Lundell T."/>
            <person name="Morin E."/>
            <person name="Murat C."/>
            <person name="Sun H."/>
            <person name="Tunlid A."/>
            <person name="Henrissat B."/>
            <person name="Grigoriev I.V."/>
            <person name="Hibbett D.S."/>
            <person name="Martin F."/>
            <person name="Nordberg H.P."/>
            <person name="Cantor M.N."/>
            <person name="Hua S.X."/>
        </authorList>
    </citation>
    <scope>NUCLEOTIDE SEQUENCE [LARGE SCALE GENOMIC DNA]</scope>
    <source>
        <strain evidence="1 2">Ve08.2h10</strain>
    </source>
</reference>
<dbReference type="Proteomes" id="UP000054538">
    <property type="component" value="Unassembled WGS sequence"/>
</dbReference>
<dbReference type="HOGENOM" id="CLU_2671766_0_0_1"/>
<dbReference type="EMBL" id="KN826502">
    <property type="protein sequence ID" value="KIK78702.1"/>
    <property type="molecule type" value="Genomic_DNA"/>
</dbReference>
<dbReference type="InterPro" id="IPR027417">
    <property type="entry name" value="P-loop_NTPase"/>
</dbReference>
<dbReference type="OrthoDB" id="5952536at2759"/>
<reference evidence="2" key="2">
    <citation type="submission" date="2015-01" db="EMBL/GenBank/DDBJ databases">
        <title>Evolutionary Origins and Diversification of the Mycorrhizal Mutualists.</title>
        <authorList>
            <consortium name="DOE Joint Genome Institute"/>
            <consortium name="Mycorrhizal Genomics Consortium"/>
            <person name="Kohler A."/>
            <person name="Kuo A."/>
            <person name="Nagy L.G."/>
            <person name="Floudas D."/>
            <person name="Copeland A."/>
            <person name="Barry K.W."/>
            <person name="Cichocki N."/>
            <person name="Veneault-Fourrey C."/>
            <person name="LaButti K."/>
            <person name="Lindquist E.A."/>
            <person name="Lipzen A."/>
            <person name="Lundell T."/>
            <person name="Morin E."/>
            <person name="Murat C."/>
            <person name="Riley R."/>
            <person name="Ohm R."/>
            <person name="Sun H."/>
            <person name="Tunlid A."/>
            <person name="Henrissat B."/>
            <person name="Grigoriev I.V."/>
            <person name="Hibbett D.S."/>
            <person name="Martin F."/>
        </authorList>
    </citation>
    <scope>NUCLEOTIDE SEQUENCE [LARGE SCALE GENOMIC DNA]</scope>
    <source>
        <strain evidence="2">Ve08.2h10</strain>
    </source>
</reference>
<name>A0A0D0C6H1_9AGAM</name>
<gene>
    <name evidence="1" type="ORF">PAXRUDRAFT_834480</name>
</gene>